<feature type="domain" description="Fe/B12 periplasmic-binding" evidence="2">
    <location>
        <begin position="28"/>
        <end position="269"/>
    </location>
</feature>
<keyword evidence="1" id="KW-0732">Signal</keyword>
<evidence type="ECO:0000259" key="2">
    <source>
        <dbReference type="PROSITE" id="PS50983"/>
    </source>
</evidence>
<dbReference type="NCBIfam" id="NF038402">
    <property type="entry name" value="TroA_like"/>
    <property type="match status" value="1"/>
</dbReference>
<protein>
    <submittedName>
        <fullName evidence="3">ABC transporter substrate-binding protein</fullName>
    </submittedName>
</protein>
<comment type="caution">
    <text evidence="3">The sequence shown here is derived from an EMBL/GenBank/DDBJ whole genome shotgun (WGS) entry which is preliminary data.</text>
</comment>
<keyword evidence="4" id="KW-1185">Reference proteome</keyword>
<dbReference type="PANTHER" id="PTHR30535:SF35">
    <property type="entry name" value="PERIPLASMIC BINDING PROTEIN"/>
    <property type="match status" value="1"/>
</dbReference>
<organism evidence="3 4">
    <name type="scientific">Hymenobacter polaris</name>
    <dbReference type="NCBI Taxonomy" id="2682546"/>
    <lineage>
        <taxon>Bacteria</taxon>
        <taxon>Pseudomonadati</taxon>
        <taxon>Bacteroidota</taxon>
        <taxon>Cytophagia</taxon>
        <taxon>Cytophagales</taxon>
        <taxon>Hymenobacteraceae</taxon>
        <taxon>Hymenobacter</taxon>
    </lineage>
</organism>
<evidence type="ECO:0000256" key="1">
    <source>
        <dbReference type="ARBA" id="ARBA00022729"/>
    </source>
</evidence>
<evidence type="ECO:0000313" key="4">
    <source>
        <dbReference type="Proteomes" id="UP000559626"/>
    </source>
</evidence>
<dbReference type="PANTHER" id="PTHR30535">
    <property type="entry name" value="VITAMIN B12-BINDING PROTEIN"/>
    <property type="match status" value="1"/>
</dbReference>
<dbReference type="Proteomes" id="UP000559626">
    <property type="component" value="Unassembled WGS sequence"/>
</dbReference>
<dbReference type="PROSITE" id="PS50983">
    <property type="entry name" value="FE_B12_PBP"/>
    <property type="match status" value="1"/>
</dbReference>
<dbReference type="EMBL" id="JABBGH010000001">
    <property type="protein sequence ID" value="NML64075.1"/>
    <property type="molecule type" value="Genomic_DNA"/>
</dbReference>
<accession>A0A7Y0AB26</accession>
<dbReference type="SUPFAM" id="SSF53807">
    <property type="entry name" value="Helical backbone' metal receptor"/>
    <property type="match status" value="1"/>
</dbReference>
<dbReference type="AlphaFoldDB" id="A0A7Y0AB26"/>
<evidence type="ECO:0000313" key="3">
    <source>
        <dbReference type="EMBL" id="NML64075.1"/>
    </source>
</evidence>
<dbReference type="RefSeq" id="WP_169529400.1">
    <property type="nucleotide sequence ID" value="NZ_JABBGH010000001.1"/>
</dbReference>
<sequence>MSASPPAHSLPVTDQLGRRIVLPYPPQRIVSLVPSQTELLFDLGLGARVVGVTKFCVHPAAARQQAAVIGGTKQFDFAKIHALQPDLLIGNKEENYQAGIAELAQRYPVWVSDIADLPAALAMIEEIGALTGVAAPAATLATTIDQAFAALPALGPPIPAAYFIWRRPYMVAAGGTFIDDMLRRAGFANVFGALGRYPEVSPEQLQAAAPTRIFLSSEPYPFKEKHLAEFQAICPAARVQVVDGELFSWYGSRLLQSAAYFSKLAKSYF</sequence>
<dbReference type="Pfam" id="PF01497">
    <property type="entry name" value="Peripla_BP_2"/>
    <property type="match status" value="1"/>
</dbReference>
<proteinExistence type="predicted"/>
<reference evidence="3 4" key="1">
    <citation type="submission" date="2020-04" db="EMBL/GenBank/DDBJ databases">
        <title>Hymenobacter polaris sp. nov., isolated from Arctic soil.</title>
        <authorList>
            <person name="Dahal R.H."/>
        </authorList>
    </citation>
    <scope>NUCLEOTIDE SEQUENCE [LARGE SCALE GENOMIC DNA]</scope>
    <source>
        <strain evidence="3 4">RP-2-7</strain>
    </source>
</reference>
<gene>
    <name evidence="3" type="ORF">HHL22_02550</name>
</gene>
<dbReference type="InterPro" id="IPR002491">
    <property type="entry name" value="ABC_transptr_periplasmic_BD"/>
</dbReference>
<name>A0A7Y0AB26_9BACT</name>
<dbReference type="Gene3D" id="3.40.50.1980">
    <property type="entry name" value="Nitrogenase molybdenum iron protein domain"/>
    <property type="match status" value="2"/>
</dbReference>
<dbReference type="InterPro" id="IPR054828">
    <property type="entry name" value="Vit_B12_bind_prot"/>
</dbReference>
<dbReference type="InterPro" id="IPR050902">
    <property type="entry name" value="ABC_Transporter_SBP"/>
</dbReference>